<accession>A0ABR9SQS8</accession>
<comment type="caution">
    <text evidence="1">The sequence shown here is derived from an EMBL/GenBank/DDBJ whole genome shotgun (WGS) entry which is preliminary data.</text>
</comment>
<proteinExistence type="predicted"/>
<gene>
    <name evidence="1" type="ORF">IQK56_10185</name>
</gene>
<name>A0ABR9SQS8_9PSED</name>
<sequence length="199" mass="21337">MQFVVNDSGGKRLGGGYIGMQPRGDGKALVTFSGYGPHFKAPQGRAEFDGGKGASNSTLVDFKFGNKYNLTVERDPQNPQRLSAYIQDVTDPDNLGSKQHVQDLDVDRKVALAGRDVGFVEQYGAKINRSSQIAPAGGSFSAPFTTDEKGNVKTGVINSDGFYGRYKNSMVGNEQITKESGAGKEIHFSFQGVGSEKKA</sequence>
<keyword evidence="2" id="KW-1185">Reference proteome</keyword>
<evidence type="ECO:0000313" key="2">
    <source>
        <dbReference type="Proteomes" id="UP000613075"/>
    </source>
</evidence>
<evidence type="ECO:0008006" key="3">
    <source>
        <dbReference type="Google" id="ProtNLM"/>
    </source>
</evidence>
<dbReference type="Proteomes" id="UP000613075">
    <property type="component" value="Unassembled WGS sequence"/>
</dbReference>
<protein>
    <recommendedName>
        <fullName evidence="3">Transferrin-binding protein B C-lobe/N-lobe beta barrel domain-containing protein</fullName>
    </recommendedName>
</protein>
<dbReference type="EMBL" id="JADDUM010000065">
    <property type="protein sequence ID" value="MBE8591265.1"/>
    <property type="molecule type" value="Genomic_DNA"/>
</dbReference>
<organism evidence="1 2">
    <name type="scientific">Pseudomonas cyclaminis</name>
    <dbReference type="NCBI Taxonomy" id="2781239"/>
    <lineage>
        <taxon>Bacteria</taxon>
        <taxon>Pseudomonadati</taxon>
        <taxon>Pseudomonadota</taxon>
        <taxon>Gammaproteobacteria</taxon>
        <taxon>Pseudomonadales</taxon>
        <taxon>Pseudomonadaceae</taxon>
        <taxon>Pseudomonas</taxon>
    </lineage>
</organism>
<evidence type="ECO:0000313" key="1">
    <source>
        <dbReference type="EMBL" id="MBE8591265.1"/>
    </source>
</evidence>
<reference evidence="1 2" key="1">
    <citation type="submission" date="2020-10" db="EMBL/GenBank/DDBJ databases">
        <title>The draft genomes of Cyclamen pathogen Pseudomonas sp.</title>
        <authorList>
            <person name="Fujikawa T."/>
            <person name="Sawada H."/>
        </authorList>
    </citation>
    <scope>NUCLEOTIDE SEQUENCE [LARGE SCALE GENOMIC DNA]</scope>
    <source>
        <strain evidence="1 2">MAFF 301449</strain>
    </source>
</reference>